<evidence type="ECO:0000256" key="7">
    <source>
        <dbReference type="SAM" id="MobiDB-lite"/>
    </source>
</evidence>
<dbReference type="AlphaFoldDB" id="A0A2T7P8I6"/>
<evidence type="ECO:0000256" key="2">
    <source>
        <dbReference type="ARBA" id="ARBA00023125"/>
    </source>
</evidence>
<dbReference type="InterPro" id="IPR009057">
    <property type="entry name" value="Homeodomain-like_sf"/>
</dbReference>
<evidence type="ECO:0000256" key="1">
    <source>
        <dbReference type="ARBA" id="ARBA00004123"/>
    </source>
</evidence>
<dbReference type="GO" id="GO:0005634">
    <property type="term" value="C:nucleus"/>
    <property type="evidence" value="ECO:0007669"/>
    <property type="project" value="UniProtKB-SubCell"/>
</dbReference>
<dbReference type="GO" id="GO:0000978">
    <property type="term" value="F:RNA polymerase II cis-regulatory region sequence-specific DNA binding"/>
    <property type="evidence" value="ECO:0007669"/>
    <property type="project" value="TreeGrafter"/>
</dbReference>
<dbReference type="Pfam" id="PF00046">
    <property type="entry name" value="Homeodomain"/>
    <property type="match status" value="1"/>
</dbReference>
<keyword evidence="2 5" id="KW-0238">DNA-binding</keyword>
<dbReference type="OrthoDB" id="6159439at2759"/>
<keyword evidence="4 5" id="KW-0539">Nucleus</keyword>
<keyword evidence="10" id="KW-1185">Reference proteome</keyword>
<feature type="region of interest" description="Disordered" evidence="7">
    <location>
        <begin position="38"/>
        <end position="263"/>
    </location>
</feature>
<feature type="DNA-binding region" description="Homeobox" evidence="5">
    <location>
        <begin position="260"/>
        <end position="319"/>
    </location>
</feature>
<feature type="compositionally biased region" description="Gly residues" evidence="7">
    <location>
        <begin position="241"/>
        <end position="253"/>
    </location>
</feature>
<evidence type="ECO:0000256" key="3">
    <source>
        <dbReference type="ARBA" id="ARBA00023155"/>
    </source>
</evidence>
<sequence>MACDLPTTLALSRLSSPLSSTPSASATTTPPLLSSAMSSVMSLRAGPLSPRELKPVRASASPKRMYIDNTDDEDTDDHYHNCEDEDDDDSRARCEHSPRVGPSGAQGGTDSGDDESREARVRERLSPQPPSGGRDGAPDEGRVDGSPGLPKVQPTPFSVVDILSPSKFTGGGASRNRVWHPWGDRPSPGAIRSGDSDSGGLRDDEDSLSSSHDNFDDDVDDMSDDKKEGDEKDKKRKDRLGGGGGGGGGGGSGTDKQGKPRRARTAFTYEQLVALENKFKTTRYLSVCERLNLALSLNLTETQVKIWFQNRRTKWKKQNPGLDVNSPTVPPTPGSLSTFSSPYAAGMLYGQALHPYLHNPTLLGPLGLLRAHSSYHGSAAAHSVYYPYFSQTT</sequence>
<dbReference type="InterPro" id="IPR020479">
    <property type="entry name" value="HD_metazoa"/>
</dbReference>
<dbReference type="GO" id="GO:0000981">
    <property type="term" value="F:DNA-binding transcription factor activity, RNA polymerase II-specific"/>
    <property type="evidence" value="ECO:0007669"/>
    <property type="project" value="InterPro"/>
</dbReference>
<feature type="compositionally biased region" description="Basic and acidic residues" evidence="7">
    <location>
        <begin position="224"/>
        <end position="233"/>
    </location>
</feature>
<dbReference type="InterPro" id="IPR001356">
    <property type="entry name" value="HD"/>
</dbReference>
<dbReference type="PANTHER" id="PTHR24340:SF37">
    <property type="entry name" value="HOMEOBOX PROTEIN SLOU"/>
    <property type="match status" value="1"/>
</dbReference>
<dbReference type="FunFam" id="1.10.10.60:FF:000836">
    <property type="match status" value="1"/>
</dbReference>
<dbReference type="PANTHER" id="PTHR24340">
    <property type="entry name" value="HOMEOBOX PROTEIN NKX"/>
    <property type="match status" value="1"/>
</dbReference>
<evidence type="ECO:0000313" key="10">
    <source>
        <dbReference type="Proteomes" id="UP000245119"/>
    </source>
</evidence>
<proteinExistence type="predicted"/>
<keyword evidence="3 5" id="KW-0371">Homeobox</keyword>
<organism evidence="9 10">
    <name type="scientific">Pomacea canaliculata</name>
    <name type="common">Golden apple snail</name>
    <dbReference type="NCBI Taxonomy" id="400727"/>
    <lineage>
        <taxon>Eukaryota</taxon>
        <taxon>Metazoa</taxon>
        <taxon>Spiralia</taxon>
        <taxon>Lophotrochozoa</taxon>
        <taxon>Mollusca</taxon>
        <taxon>Gastropoda</taxon>
        <taxon>Caenogastropoda</taxon>
        <taxon>Architaenioglossa</taxon>
        <taxon>Ampullarioidea</taxon>
        <taxon>Ampullariidae</taxon>
        <taxon>Pomacea</taxon>
    </lineage>
</organism>
<protein>
    <recommendedName>
        <fullName evidence="8">Homeobox domain-containing protein</fullName>
    </recommendedName>
</protein>
<dbReference type="SUPFAM" id="SSF46689">
    <property type="entry name" value="Homeodomain-like"/>
    <property type="match status" value="1"/>
</dbReference>
<dbReference type="PRINTS" id="PR00024">
    <property type="entry name" value="HOMEOBOX"/>
</dbReference>
<dbReference type="PROSITE" id="PS00027">
    <property type="entry name" value="HOMEOBOX_1"/>
    <property type="match status" value="1"/>
</dbReference>
<evidence type="ECO:0000256" key="6">
    <source>
        <dbReference type="RuleBase" id="RU000682"/>
    </source>
</evidence>
<dbReference type="EMBL" id="PZQS01000005">
    <property type="protein sequence ID" value="PVD29737.1"/>
    <property type="molecule type" value="Genomic_DNA"/>
</dbReference>
<dbReference type="GO" id="GO:0030154">
    <property type="term" value="P:cell differentiation"/>
    <property type="evidence" value="ECO:0007669"/>
    <property type="project" value="TreeGrafter"/>
</dbReference>
<dbReference type="InterPro" id="IPR017970">
    <property type="entry name" value="Homeobox_CS"/>
</dbReference>
<feature type="domain" description="Homeobox" evidence="8">
    <location>
        <begin position="258"/>
        <end position="318"/>
    </location>
</feature>
<evidence type="ECO:0000256" key="5">
    <source>
        <dbReference type="PROSITE-ProRule" id="PRU00108"/>
    </source>
</evidence>
<evidence type="ECO:0000259" key="8">
    <source>
        <dbReference type="PROSITE" id="PS50071"/>
    </source>
</evidence>
<dbReference type="SMART" id="SM00389">
    <property type="entry name" value="HOX"/>
    <property type="match status" value="1"/>
</dbReference>
<comment type="caution">
    <text evidence="9">The sequence shown here is derived from an EMBL/GenBank/DDBJ whole genome shotgun (WGS) entry which is preliminary data.</text>
</comment>
<dbReference type="Gene3D" id="1.10.10.60">
    <property type="entry name" value="Homeodomain-like"/>
    <property type="match status" value="1"/>
</dbReference>
<dbReference type="PROSITE" id="PS50071">
    <property type="entry name" value="HOMEOBOX_2"/>
    <property type="match status" value="1"/>
</dbReference>
<feature type="region of interest" description="Disordered" evidence="7">
    <location>
        <begin position="13"/>
        <end position="32"/>
    </location>
</feature>
<gene>
    <name evidence="9" type="ORF">C0Q70_08993</name>
</gene>
<dbReference type="InterPro" id="IPR050394">
    <property type="entry name" value="Homeobox_NK-like"/>
</dbReference>
<name>A0A2T7P8I6_POMCA</name>
<dbReference type="CDD" id="cd00086">
    <property type="entry name" value="homeodomain"/>
    <property type="match status" value="1"/>
</dbReference>
<reference evidence="9 10" key="1">
    <citation type="submission" date="2018-04" db="EMBL/GenBank/DDBJ databases">
        <title>The genome of golden apple snail Pomacea canaliculata provides insight into stress tolerance and invasive adaptation.</title>
        <authorList>
            <person name="Liu C."/>
            <person name="Liu B."/>
            <person name="Ren Y."/>
            <person name="Zhang Y."/>
            <person name="Wang H."/>
            <person name="Li S."/>
            <person name="Jiang F."/>
            <person name="Yin L."/>
            <person name="Zhang G."/>
            <person name="Qian W."/>
            <person name="Fan W."/>
        </authorList>
    </citation>
    <scope>NUCLEOTIDE SEQUENCE [LARGE SCALE GENOMIC DNA]</scope>
    <source>
        <strain evidence="9">SZHN2017</strain>
        <tissue evidence="9">Muscle</tissue>
    </source>
</reference>
<comment type="subcellular location">
    <subcellularLocation>
        <location evidence="1 5 6">Nucleus</location>
    </subcellularLocation>
</comment>
<accession>A0A2T7P8I6</accession>
<evidence type="ECO:0000313" key="9">
    <source>
        <dbReference type="EMBL" id="PVD29737.1"/>
    </source>
</evidence>
<dbReference type="Proteomes" id="UP000245119">
    <property type="component" value="Linkage Group LG5"/>
</dbReference>
<evidence type="ECO:0000256" key="4">
    <source>
        <dbReference type="ARBA" id="ARBA00023242"/>
    </source>
</evidence>